<evidence type="ECO:0000256" key="1">
    <source>
        <dbReference type="SAM" id="Phobius"/>
    </source>
</evidence>
<dbReference type="RefSeq" id="WP_157860262.1">
    <property type="nucleotide sequence ID" value="NZ_DUJU01000101.1"/>
</dbReference>
<protein>
    <submittedName>
        <fullName evidence="2">Uncharacterized protein</fullName>
    </submittedName>
</protein>
<keyword evidence="1" id="KW-0472">Membrane</keyword>
<accession>A0A832SEZ1</accession>
<name>A0A832SEZ1_9EURY</name>
<dbReference type="Proteomes" id="UP000600774">
    <property type="component" value="Unassembled WGS sequence"/>
</dbReference>
<gene>
    <name evidence="2" type="ORF">HA338_08875</name>
</gene>
<dbReference type="EMBL" id="DUJU01000101">
    <property type="protein sequence ID" value="HIH94141.1"/>
    <property type="molecule type" value="Genomic_DNA"/>
</dbReference>
<sequence>MRFEGKKVKFDWVDYILIGSIIGVAVGAYFGYQQGANDTLQHLQQLPHYPYPGLNGS</sequence>
<keyword evidence="1" id="KW-0812">Transmembrane</keyword>
<organism evidence="2 3">
    <name type="scientific">Methanosarcina acetivorans</name>
    <dbReference type="NCBI Taxonomy" id="2214"/>
    <lineage>
        <taxon>Archaea</taxon>
        <taxon>Methanobacteriati</taxon>
        <taxon>Methanobacteriota</taxon>
        <taxon>Stenosarchaea group</taxon>
        <taxon>Methanomicrobia</taxon>
        <taxon>Methanosarcinales</taxon>
        <taxon>Methanosarcinaceae</taxon>
        <taxon>Methanosarcina</taxon>
    </lineage>
</organism>
<feature type="transmembrane region" description="Helical" evidence="1">
    <location>
        <begin position="12"/>
        <end position="32"/>
    </location>
</feature>
<comment type="caution">
    <text evidence="2">The sequence shown here is derived from an EMBL/GenBank/DDBJ whole genome shotgun (WGS) entry which is preliminary data.</text>
</comment>
<reference evidence="2" key="1">
    <citation type="journal article" date="2020" name="bioRxiv">
        <title>A rank-normalized archaeal taxonomy based on genome phylogeny resolves widespread incomplete and uneven classifications.</title>
        <authorList>
            <person name="Rinke C."/>
            <person name="Chuvochina M."/>
            <person name="Mussig A.J."/>
            <person name="Chaumeil P.-A."/>
            <person name="Waite D.W."/>
            <person name="Whitman W.B."/>
            <person name="Parks D.H."/>
            <person name="Hugenholtz P."/>
        </authorList>
    </citation>
    <scope>NUCLEOTIDE SEQUENCE</scope>
    <source>
        <strain evidence="2">UBA8876</strain>
    </source>
</reference>
<evidence type="ECO:0000313" key="3">
    <source>
        <dbReference type="Proteomes" id="UP000600774"/>
    </source>
</evidence>
<proteinExistence type="predicted"/>
<dbReference type="GeneID" id="43446132"/>
<keyword evidence="1" id="KW-1133">Transmembrane helix</keyword>
<evidence type="ECO:0000313" key="2">
    <source>
        <dbReference type="EMBL" id="HIH94141.1"/>
    </source>
</evidence>
<dbReference type="AlphaFoldDB" id="A0A832SEZ1"/>